<evidence type="ECO:0000313" key="1">
    <source>
        <dbReference type="EMBL" id="PKI62605.1"/>
    </source>
</evidence>
<name>A0A2I0K221_PUNGR</name>
<reference evidence="1 2" key="1">
    <citation type="submission" date="2017-11" db="EMBL/GenBank/DDBJ databases">
        <title>De-novo sequencing of pomegranate (Punica granatum L.) genome.</title>
        <authorList>
            <person name="Akparov Z."/>
            <person name="Amiraslanov A."/>
            <person name="Hajiyeva S."/>
            <person name="Abbasov M."/>
            <person name="Kaur K."/>
            <person name="Hamwieh A."/>
            <person name="Solovyev V."/>
            <person name="Salamov A."/>
            <person name="Braich B."/>
            <person name="Kosarev P."/>
            <person name="Mahmoud A."/>
            <person name="Hajiyev E."/>
            <person name="Babayeva S."/>
            <person name="Izzatullayeva V."/>
            <person name="Mammadov A."/>
            <person name="Mammadov A."/>
            <person name="Sharifova S."/>
            <person name="Ojaghi J."/>
            <person name="Eynullazada K."/>
            <person name="Bayramov B."/>
            <person name="Abdulazimova A."/>
            <person name="Shahmuradov I."/>
        </authorList>
    </citation>
    <scope>NUCLEOTIDE SEQUENCE [LARGE SCALE GENOMIC DNA]</scope>
    <source>
        <strain evidence="2">cv. AG2017</strain>
        <tissue evidence="1">Leaf</tissue>
    </source>
</reference>
<evidence type="ECO:0000313" key="2">
    <source>
        <dbReference type="Proteomes" id="UP000233551"/>
    </source>
</evidence>
<dbReference type="Proteomes" id="UP000233551">
    <property type="component" value="Unassembled WGS sequence"/>
</dbReference>
<comment type="caution">
    <text evidence="1">The sequence shown here is derived from an EMBL/GenBank/DDBJ whole genome shotgun (WGS) entry which is preliminary data.</text>
</comment>
<protein>
    <submittedName>
        <fullName evidence="1">Uncharacterized protein</fullName>
    </submittedName>
</protein>
<organism evidence="1 2">
    <name type="scientific">Punica granatum</name>
    <name type="common">Pomegranate</name>
    <dbReference type="NCBI Taxonomy" id="22663"/>
    <lineage>
        <taxon>Eukaryota</taxon>
        <taxon>Viridiplantae</taxon>
        <taxon>Streptophyta</taxon>
        <taxon>Embryophyta</taxon>
        <taxon>Tracheophyta</taxon>
        <taxon>Spermatophyta</taxon>
        <taxon>Magnoliopsida</taxon>
        <taxon>eudicotyledons</taxon>
        <taxon>Gunneridae</taxon>
        <taxon>Pentapetalae</taxon>
        <taxon>rosids</taxon>
        <taxon>malvids</taxon>
        <taxon>Myrtales</taxon>
        <taxon>Lythraceae</taxon>
        <taxon>Punica</taxon>
    </lineage>
</organism>
<sequence length="108" mass="11410">MAGIRVEETTEAYGSTQRSHMTWRAMGGICGGGNDRDRDMTWQGAQLQNLKKIMVGGSRNRGLGSTSPNCVKVPLALKTGSQARGFPSIAGLDLGLCGQLEVGSCVRP</sequence>
<keyword evidence="2" id="KW-1185">Reference proteome</keyword>
<dbReference type="AlphaFoldDB" id="A0A2I0K221"/>
<dbReference type="EMBL" id="PGOL01000961">
    <property type="protein sequence ID" value="PKI62605.1"/>
    <property type="molecule type" value="Genomic_DNA"/>
</dbReference>
<gene>
    <name evidence="1" type="ORF">CRG98_017027</name>
</gene>
<accession>A0A2I0K221</accession>
<proteinExistence type="predicted"/>